<evidence type="ECO:0000313" key="3">
    <source>
        <dbReference type="Proteomes" id="UP000595618"/>
    </source>
</evidence>
<evidence type="ECO:0000256" key="1">
    <source>
        <dbReference type="SAM" id="MobiDB-lite"/>
    </source>
</evidence>
<feature type="compositionally biased region" description="Basic and acidic residues" evidence="1">
    <location>
        <begin position="7"/>
        <end position="30"/>
    </location>
</feature>
<gene>
    <name evidence="2" type="ORF">HYW89_04400</name>
</gene>
<dbReference type="AlphaFoldDB" id="A0A7T5RJF2"/>
<dbReference type="EMBL" id="CP066690">
    <property type="protein sequence ID" value="QQG45209.1"/>
    <property type="molecule type" value="Genomic_DNA"/>
</dbReference>
<reference evidence="2 3" key="1">
    <citation type="submission" date="2020-07" db="EMBL/GenBank/DDBJ databases">
        <title>Huge and variable diversity of episymbiotic CPR bacteria and DPANN archaea in groundwater ecosystems.</title>
        <authorList>
            <person name="He C.Y."/>
            <person name="Keren R."/>
            <person name="Whittaker M."/>
            <person name="Farag I.F."/>
            <person name="Doudna J."/>
            <person name="Cate J.H.D."/>
            <person name="Banfield J.F."/>
        </authorList>
    </citation>
    <scope>NUCLEOTIDE SEQUENCE [LARGE SCALE GENOMIC DNA]</scope>
    <source>
        <strain evidence="2">NC_groundwater_541_Ag_S-0.1um_46_50</strain>
    </source>
</reference>
<accession>A0A7T5RJF2</accession>
<sequence>MESPEITPKKEESPQRRRSPEEPGEVKYAPKDYNIPEGERKRQKSIVERKVDGQTHRIEIWYEEIRSGDWQKLPGEKDLGIAEQEFKNAA</sequence>
<evidence type="ECO:0000313" key="2">
    <source>
        <dbReference type="EMBL" id="QQG45209.1"/>
    </source>
</evidence>
<feature type="region of interest" description="Disordered" evidence="1">
    <location>
        <begin position="1"/>
        <end position="45"/>
    </location>
</feature>
<name>A0A7T5RJF2_9BACT</name>
<organism evidence="2 3">
    <name type="scientific">Candidatus Sungiibacteriota bacterium</name>
    <dbReference type="NCBI Taxonomy" id="2750080"/>
    <lineage>
        <taxon>Bacteria</taxon>
        <taxon>Candidatus Sungiibacteriota</taxon>
    </lineage>
</organism>
<protein>
    <submittedName>
        <fullName evidence="2">Uncharacterized protein</fullName>
    </submittedName>
</protein>
<proteinExistence type="predicted"/>
<dbReference type="Proteomes" id="UP000595618">
    <property type="component" value="Chromosome"/>
</dbReference>